<feature type="domain" description="VOC" evidence="6">
    <location>
        <begin position="5"/>
        <end position="119"/>
    </location>
</feature>
<organism evidence="7 8">
    <name type="scientific">Paenibacillus terreus</name>
    <dbReference type="NCBI Taxonomy" id="1387834"/>
    <lineage>
        <taxon>Bacteria</taxon>
        <taxon>Bacillati</taxon>
        <taxon>Bacillota</taxon>
        <taxon>Bacilli</taxon>
        <taxon>Bacillales</taxon>
        <taxon>Paenibacillaceae</taxon>
        <taxon>Paenibacillus</taxon>
    </lineage>
</organism>
<feature type="binding site" evidence="5">
    <location>
        <position position="8"/>
    </location>
    <ligand>
        <name>Mg(2+)</name>
        <dbReference type="ChEBI" id="CHEBI:18420"/>
    </ligand>
</feature>
<keyword evidence="3 5" id="KW-0460">Magnesium</keyword>
<dbReference type="InterPro" id="IPR050383">
    <property type="entry name" value="GlyoxalaseI/FosfomycinResist"/>
</dbReference>
<dbReference type="InterPro" id="IPR029068">
    <property type="entry name" value="Glyas_Bleomycin-R_OHBP_Dase"/>
</dbReference>
<dbReference type="PROSITE" id="PS51819">
    <property type="entry name" value="VOC"/>
    <property type="match status" value="1"/>
</dbReference>
<proteinExistence type="inferred from homology"/>
<comment type="subcellular location">
    <subcellularLocation>
        <location evidence="5">Cytoplasm</location>
    </subcellularLocation>
</comment>
<comment type="cofactor">
    <cofactor evidence="5">
        <name>Mg(2+)</name>
        <dbReference type="ChEBI" id="CHEBI:18420"/>
    </cofactor>
</comment>
<dbReference type="InterPro" id="IPR037523">
    <property type="entry name" value="VOC_core"/>
</dbReference>
<dbReference type="PANTHER" id="PTHR21366:SF31">
    <property type="entry name" value="METALLOTHIOL TRANSFERASE FOSB"/>
    <property type="match status" value="1"/>
</dbReference>
<evidence type="ECO:0000256" key="2">
    <source>
        <dbReference type="ARBA" id="ARBA00022679"/>
    </source>
</evidence>
<keyword evidence="2 5" id="KW-0808">Transferase</keyword>
<dbReference type="EMBL" id="JBHILM010000024">
    <property type="protein sequence ID" value="MFB5683241.1"/>
    <property type="molecule type" value="Genomic_DNA"/>
</dbReference>
<evidence type="ECO:0000313" key="8">
    <source>
        <dbReference type="Proteomes" id="UP001580407"/>
    </source>
</evidence>
<evidence type="ECO:0000313" key="7">
    <source>
        <dbReference type="EMBL" id="MFB5683241.1"/>
    </source>
</evidence>
<reference evidence="7 8" key="1">
    <citation type="submission" date="2024-09" db="EMBL/GenBank/DDBJ databases">
        <authorList>
            <person name="Ruan L."/>
        </authorList>
    </citation>
    <scope>NUCLEOTIDE SEQUENCE [LARGE SCALE GENOMIC DNA]</scope>
    <source>
        <strain evidence="7 8">D33</strain>
    </source>
</reference>
<evidence type="ECO:0000259" key="6">
    <source>
        <dbReference type="PROSITE" id="PS51819"/>
    </source>
</evidence>
<evidence type="ECO:0000256" key="4">
    <source>
        <dbReference type="ARBA" id="ARBA00023251"/>
    </source>
</evidence>
<evidence type="ECO:0000256" key="3">
    <source>
        <dbReference type="ARBA" id="ARBA00022842"/>
    </source>
</evidence>
<accession>A0ABV5BC02</accession>
<dbReference type="RefSeq" id="WP_375526980.1">
    <property type="nucleotide sequence ID" value="NZ_JBHILM010000024.1"/>
</dbReference>
<dbReference type="HAMAP" id="MF_01512">
    <property type="entry name" value="FosB"/>
    <property type="match status" value="1"/>
</dbReference>
<dbReference type="Proteomes" id="UP001580407">
    <property type="component" value="Unassembled WGS sequence"/>
</dbReference>
<keyword evidence="5" id="KW-0479">Metal-binding</keyword>
<comment type="similarity">
    <text evidence="5">Belongs to the fosfomycin resistance protein family. FosB subfamily.</text>
</comment>
<dbReference type="SUPFAM" id="SSF54593">
    <property type="entry name" value="Glyoxalase/Bleomycin resistance protein/Dihydroxybiphenyl dioxygenase"/>
    <property type="match status" value="1"/>
</dbReference>
<protein>
    <recommendedName>
        <fullName evidence="5">Metallothiol transferase FosB</fullName>
        <ecNumber evidence="5">2.5.1.-</ecNumber>
    </recommendedName>
    <alternativeName>
        <fullName evidence="5">Fosfomycin resistance protein</fullName>
    </alternativeName>
</protein>
<dbReference type="InterPro" id="IPR022858">
    <property type="entry name" value="Metallothiol_Trafse_FosB"/>
</dbReference>
<evidence type="ECO:0000256" key="5">
    <source>
        <dbReference type="HAMAP-Rule" id="MF_01512"/>
    </source>
</evidence>
<dbReference type="PANTHER" id="PTHR21366">
    <property type="entry name" value="GLYOXALASE FAMILY PROTEIN"/>
    <property type="match status" value="1"/>
</dbReference>
<comment type="subunit">
    <text evidence="5">Homodimer.</text>
</comment>
<keyword evidence="1 5" id="KW-0963">Cytoplasm</keyword>
<dbReference type="Pfam" id="PF00903">
    <property type="entry name" value="Glyoxalase"/>
    <property type="match status" value="1"/>
</dbReference>
<feature type="binding site" evidence="5">
    <location>
        <position position="115"/>
    </location>
    <ligand>
        <name>Mg(2+)</name>
        <dbReference type="ChEBI" id="CHEBI:18420"/>
    </ligand>
</feature>
<dbReference type="NCBIfam" id="NF003152">
    <property type="entry name" value="PRK04101.1"/>
    <property type="match status" value="1"/>
</dbReference>
<dbReference type="InterPro" id="IPR004360">
    <property type="entry name" value="Glyas_Fos-R_dOase_dom"/>
</dbReference>
<comment type="caution">
    <text evidence="7">The sequence shown here is derived from an EMBL/GenBank/DDBJ whole genome shotgun (WGS) entry which is preliminary data.</text>
</comment>
<sequence>MKVKQINHLCFSVSDLERSVLFYEKVFDAKLLVKGRKLAYFDIGGLWVALNQEDIQREPGPRSYTHTAFTVEEQDFSELLQRLTALNVEILEGRERDLRDKKSIYFLDPDGHLFEFHTGTLADRLQYYRMDKPHMIFFEDSRK</sequence>
<name>A0ABV5BC02_9BACL</name>
<feature type="binding site" evidence="5">
    <location>
        <position position="66"/>
    </location>
    <ligand>
        <name>Mg(2+)</name>
        <dbReference type="ChEBI" id="CHEBI:18420"/>
    </ligand>
</feature>
<keyword evidence="8" id="KW-1185">Reference proteome</keyword>
<dbReference type="GO" id="GO:0016740">
    <property type="term" value="F:transferase activity"/>
    <property type="evidence" value="ECO:0007669"/>
    <property type="project" value="UniProtKB-KW"/>
</dbReference>
<comment type="function">
    <text evidence="5">Metallothiol transferase which confers resistance to fosfomycin by catalyzing the addition of a thiol cofactor to fosfomycin. L-cysteine is probably the physiological thiol donor.</text>
</comment>
<dbReference type="Gene3D" id="3.10.180.10">
    <property type="entry name" value="2,3-Dihydroxybiphenyl 1,2-Dioxygenase, domain 1"/>
    <property type="match status" value="1"/>
</dbReference>
<gene>
    <name evidence="5 7" type="primary">fosB</name>
    <name evidence="7" type="ORF">ACE3NQ_20170</name>
</gene>
<evidence type="ECO:0000256" key="1">
    <source>
        <dbReference type="ARBA" id="ARBA00022490"/>
    </source>
</evidence>
<dbReference type="EC" id="2.5.1.-" evidence="5"/>
<keyword evidence="4 5" id="KW-0046">Antibiotic resistance</keyword>